<dbReference type="GO" id="GO:0005524">
    <property type="term" value="F:ATP binding"/>
    <property type="evidence" value="ECO:0007669"/>
    <property type="project" value="InterPro"/>
</dbReference>
<accession>A0A6I9RN13</accession>
<dbReference type="GO" id="GO:0016020">
    <property type="term" value="C:membrane"/>
    <property type="evidence" value="ECO:0007669"/>
    <property type="project" value="UniProtKB-SubCell"/>
</dbReference>
<dbReference type="InterPro" id="IPR000719">
    <property type="entry name" value="Prot_kinase_dom"/>
</dbReference>
<dbReference type="Pfam" id="PF00560">
    <property type="entry name" value="LRR_1"/>
    <property type="match status" value="1"/>
</dbReference>
<feature type="chain" id="PRO_5026855991" evidence="9">
    <location>
        <begin position="37"/>
        <end position="658"/>
    </location>
</feature>
<keyword evidence="9" id="KW-0732">Signal</keyword>
<dbReference type="Pfam" id="PF13855">
    <property type="entry name" value="LRR_8"/>
    <property type="match status" value="1"/>
</dbReference>
<feature type="transmembrane region" description="Helical" evidence="8">
    <location>
        <begin position="281"/>
        <end position="307"/>
    </location>
</feature>
<evidence type="ECO:0000256" key="4">
    <source>
        <dbReference type="ARBA" id="ARBA00022737"/>
    </source>
</evidence>
<evidence type="ECO:0000313" key="11">
    <source>
        <dbReference type="Proteomes" id="UP000504607"/>
    </source>
</evidence>
<feature type="domain" description="Protein kinase" evidence="10">
    <location>
        <begin position="371"/>
        <end position="658"/>
    </location>
</feature>
<keyword evidence="5 8" id="KW-1133">Transmembrane helix</keyword>
<dbReference type="PANTHER" id="PTHR48007:SF84">
    <property type="entry name" value="(WILD MALAYSIAN BANANA) HYPOTHETICAL PROTEIN"/>
    <property type="match status" value="1"/>
</dbReference>
<comment type="subcellular location">
    <subcellularLocation>
        <location evidence="1">Membrane</location>
    </subcellularLocation>
</comment>
<reference evidence="12" key="1">
    <citation type="submission" date="2025-08" db="UniProtKB">
        <authorList>
            <consortium name="RefSeq"/>
        </authorList>
    </citation>
    <scope>IDENTIFICATION</scope>
</reference>
<feature type="signal peptide" evidence="9">
    <location>
        <begin position="1"/>
        <end position="36"/>
    </location>
</feature>
<proteinExistence type="predicted"/>
<evidence type="ECO:0000256" key="1">
    <source>
        <dbReference type="ARBA" id="ARBA00004370"/>
    </source>
</evidence>
<evidence type="ECO:0000256" key="5">
    <source>
        <dbReference type="ARBA" id="ARBA00022989"/>
    </source>
</evidence>
<keyword evidence="6 8" id="KW-0472">Membrane</keyword>
<dbReference type="GO" id="GO:0004672">
    <property type="term" value="F:protein kinase activity"/>
    <property type="evidence" value="ECO:0007669"/>
    <property type="project" value="InterPro"/>
</dbReference>
<dbReference type="SUPFAM" id="SSF52058">
    <property type="entry name" value="L domain-like"/>
    <property type="match status" value="1"/>
</dbReference>
<name>A0A6I9RN13_ELAGV</name>
<dbReference type="Pfam" id="PF07714">
    <property type="entry name" value="PK_Tyr_Ser-Thr"/>
    <property type="match status" value="1"/>
</dbReference>
<keyword evidence="4" id="KW-0677">Repeat</keyword>
<dbReference type="Gene3D" id="1.10.510.10">
    <property type="entry name" value="Transferase(Phosphotransferase) domain 1"/>
    <property type="match status" value="2"/>
</dbReference>
<gene>
    <name evidence="12" type="primary">LOC105048116</name>
</gene>
<evidence type="ECO:0000313" key="12">
    <source>
        <dbReference type="RefSeq" id="XP_010925621.2"/>
    </source>
</evidence>
<organism evidence="11 12">
    <name type="scientific">Elaeis guineensis var. tenera</name>
    <name type="common">Oil palm</name>
    <dbReference type="NCBI Taxonomy" id="51953"/>
    <lineage>
        <taxon>Eukaryota</taxon>
        <taxon>Viridiplantae</taxon>
        <taxon>Streptophyta</taxon>
        <taxon>Embryophyta</taxon>
        <taxon>Tracheophyta</taxon>
        <taxon>Spermatophyta</taxon>
        <taxon>Magnoliopsida</taxon>
        <taxon>Liliopsida</taxon>
        <taxon>Arecaceae</taxon>
        <taxon>Arecoideae</taxon>
        <taxon>Cocoseae</taxon>
        <taxon>Elaeidinae</taxon>
        <taxon>Elaeis</taxon>
    </lineage>
</organism>
<dbReference type="InterPro" id="IPR011009">
    <property type="entry name" value="Kinase-like_dom_sf"/>
</dbReference>
<dbReference type="Gene3D" id="3.80.10.10">
    <property type="entry name" value="Ribonuclease Inhibitor"/>
    <property type="match status" value="1"/>
</dbReference>
<dbReference type="Gene3D" id="3.30.200.20">
    <property type="entry name" value="Phosphorylase Kinase, domain 1"/>
    <property type="match status" value="1"/>
</dbReference>
<evidence type="ECO:0000259" key="10">
    <source>
        <dbReference type="PROSITE" id="PS50011"/>
    </source>
</evidence>
<evidence type="ECO:0000256" key="7">
    <source>
        <dbReference type="SAM" id="MobiDB-lite"/>
    </source>
</evidence>
<keyword evidence="12" id="KW-0808">Transferase</keyword>
<dbReference type="Proteomes" id="UP000504607">
    <property type="component" value="Chromosome 7"/>
</dbReference>
<dbReference type="PROSITE" id="PS50011">
    <property type="entry name" value="PROTEIN_KINASE_DOM"/>
    <property type="match status" value="1"/>
</dbReference>
<keyword evidence="12" id="KW-0675">Receptor</keyword>
<keyword evidence="3 8" id="KW-0812">Transmembrane</keyword>
<dbReference type="InterPro" id="IPR001611">
    <property type="entry name" value="Leu-rich_rpt"/>
</dbReference>
<evidence type="ECO:0000256" key="2">
    <source>
        <dbReference type="ARBA" id="ARBA00022614"/>
    </source>
</evidence>
<dbReference type="InParanoid" id="A0A6I9RN13"/>
<evidence type="ECO:0000256" key="8">
    <source>
        <dbReference type="SAM" id="Phobius"/>
    </source>
</evidence>
<dbReference type="AlphaFoldDB" id="A0A6I9RN13"/>
<evidence type="ECO:0000256" key="9">
    <source>
        <dbReference type="SAM" id="SignalP"/>
    </source>
</evidence>
<evidence type="ECO:0000256" key="6">
    <source>
        <dbReference type="ARBA" id="ARBA00023136"/>
    </source>
</evidence>
<sequence length="658" mass="71510">MTAPALYRQRTRPTDAMPRSSLFLLLLLLLPLPSFSHSSCHPSDRDLLSLAFRSVSGFQLPALAPDDDPNCPKIRQIRLPNRKLSGTVSWVFLRNITGLRVLDLSGNALDGSIPGPFWSAPALLEVNLSANRFGGALRFEPGTAQPPLEVLNVSDNRFTSAVGLSVFRGLQVLDLSGNHVGVVPVAWDALKGLKHLDVSRNSMAGDFPKDFPPLAGLRFLNVSFNNLTGVVKPMEVKKFGRSAFIEAGSLNFSSSATAGPAPSSSLAYHGKKRKSKSHEGALRLGVTIAAASVVVLSLLACVLYAMMRKRRKRKGQKDGRKEEDPAAEASAVGKEAGWVAEARWTAPVVVFEKPLMELTFADLVTATSGFGRESQLAEGGRSGPAFRAVLPGDMHVVVRVLEAAREVDEREAATAFRDLARLRHPNLLPLLGYCIAGRKKLLLYEYIAKGDLHRWLHELPAARPDIEDWSSDTWEIHHGDERRLPAAAPSEVGSWPMRHRIALGIARGLAFLHQGWAGSRQAVVHGHLVPTNILLGEDLEPRIADFGVAAGGEGTAVGDVYSYGVVLMELVTGRAGWSEAKVGWARKLVREGRAAEAVDPRLRVWPEWEKEAVECLRVGYLCTAESSERRPTMQQVVGLIKDVRPPPATTSSSSSSSH</sequence>
<protein>
    <submittedName>
        <fullName evidence="12">Calmodulin-binding receptor kinase CaMRLK</fullName>
    </submittedName>
</protein>
<feature type="region of interest" description="Disordered" evidence="7">
    <location>
        <begin position="635"/>
        <end position="658"/>
    </location>
</feature>
<dbReference type="FunFam" id="3.30.200.20:FF:000466">
    <property type="entry name" value="Putative LRR receptor-like serine/threonine-protein kinase"/>
    <property type="match status" value="1"/>
</dbReference>
<dbReference type="SUPFAM" id="SSF56112">
    <property type="entry name" value="Protein kinase-like (PK-like)"/>
    <property type="match status" value="1"/>
</dbReference>
<dbReference type="InterPro" id="IPR046959">
    <property type="entry name" value="PRK1-6/SRF4-like"/>
</dbReference>
<dbReference type="FunCoup" id="A0A6I9RN13">
    <property type="interactions" value="1991"/>
</dbReference>
<keyword evidence="11" id="KW-1185">Reference proteome</keyword>
<keyword evidence="12" id="KW-0418">Kinase</keyword>
<dbReference type="InterPro" id="IPR001245">
    <property type="entry name" value="Ser-Thr/Tyr_kinase_cat_dom"/>
</dbReference>
<evidence type="ECO:0000256" key="3">
    <source>
        <dbReference type="ARBA" id="ARBA00022692"/>
    </source>
</evidence>
<keyword evidence="2" id="KW-0433">Leucine-rich repeat</keyword>
<dbReference type="RefSeq" id="XP_010925621.2">
    <property type="nucleotide sequence ID" value="XM_010927319.3"/>
</dbReference>
<dbReference type="PANTHER" id="PTHR48007">
    <property type="entry name" value="LEUCINE-RICH REPEAT RECEPTOR-LIKE PROTEIN KINASE PXC1"/>
    <property type="match status" value="1"/>
</dbReference>
<dbReference type="OrthoDB" id="1394818at2759"/>
<dbReference type="InterPro" id="IPR032675">
    <property type="entry name" value="LRR_dom_sf"/>
</dbReference>